<dbReference type="PRINTS" id="PR00481">
    <property type="entry name" value="LAMNOPPTDASE"/>
</dbReference>
<name>A0A6B1D4E3_9CHLR</name>
<proteinExistence type="inferred from homology"/>
<dbReference type="InterPro" id="IPR000819">
    <property type="entry name" value="Peptidase_M17_C"/>
</dbReference>
<feature type="binding site" evidence="8">
    <location>
        <position position="364"/>
    </location>
    <ligand>
        <name>Mn(2+)</name>
        <dbReference type="ChEBI" id="CHEBI:29035"/>
        <label>1</label>
    </ligand>
</feature>
<dbReference type="NCBIfam" id="NF002074">
    <property type="entry name" value="PRK00913.1-4"/>
    <property type="match status" value="1"/>
</dbReference>
<keyword evidence="8" id="KW-0963">Cytoplasm</keyword>
<keyword evidence="4 8" id="KW-0031">Aminopeptidase</keyword>
<feature type="binding site" evidence="8">
    <location>
        <position position="362"/>
    </location>
    <ligand>
        <name>Mn(2+)</name>
        <dbReference type="ChEBI" id="CHEBI:29035"/>
        <label>1</label>
    </ligand>
</feature>
<dbReference type="Pfam" id="PF02789">
    <property type="entry name" value="Peptidase_M17_N"/>
    <property type="match status" value="1"/>
</dbReference>
<evidence type="ECO:0000256" key="5">
    <source>
        <dbReference type="ARBA" id="ARBA00022670"/>
    </source>
</evidence>
<dbReference type="Pfam" id="PF00883">
    <property type="entry name" value="Peptidase_M17"/>
    <property type="match status" value="1"/>
</dbReference>
<dbReference type="PANTHER" id="PTHR11963:SF23">
    <property type="entry name" value="CYTOSOL AMINOPEPTIDASE"/>
    <property type="match status" value="1"/>
</dbReference>
<feature type="domain" description="Cytosol aminopeptidase" evidence="9">
    <location>
        <begin position="360"/>
        <end position="367"/>
    </location>
</feature>
<organism evidence="10">
    <name type="scientific">Caldilineaceae bacterium SB0661_bin_32</name>
    <dbReference type="NCBI Taxonomy" id="2605255"/>
    <lineage>
        <taxon>Bacteria</taxon>
        <taxon>Bacillati</taxon>
        <taxon>Chloroflexota</taxon>
        <taxon>Caldilineae</taxon>
        <taxon>Caldilineales</taxon>
        <taxon>Caldilineaceae</taxon>
    </lineage>
</organism>
<comment type="cofactor">
    <cofactor evidence="8">
        <name>Mn(2+)</name>
        <dbReference type="ChEBI" id="CHEBI:29035"/>
    </cofactor>
    <text evidence="8">Binds 2 manganese ions per subunit.</text>
</comment>
<accession>A0A6B1D4E3</accession>
<dbReference type="AlphaFoldDB" id="A0A6B1D4E3"/>
<dbReference type="HAMAP" id="MF_00181">
    <property type="entry name" value="Cytosol_peptidase_M17"/>
    <property type="match status" value="1"/>
</dbReference>
<dbReference type="GO" id="GO:0005737">
    <property type="term" value="C:cytoplasm"/>
    <property type="evidence" value="ECO:0007669"/>
    <property type="project" value="UniProtKB-SubCell"/>
</dbReference>
<dbReference type="Gene3D" id="3.40.220.10">
    <property type="entry name" value="Leucine Aminopeptidase, subunit E, domain 1"/>
    <property type="match status" value="1"/>
</dbReference>
<comment type="function">
    <text evidence="7 8">Presumably involved in the processing and regular turnover of intracellular proteins. Catalyzes the removal of unsubstituted N-terminal amino acids from various peptides.</text>
</comment>
<comment type="catalytic activity">
    <reaction evidence="2 8">
        <text>Release of an N-terminal amino acid, preferentially leucine, but not glutamic or aspartic acids.</text>
        <dbReference type="EC" id="3.4.11.10"/>
    </reaction>
</comment>
<evidence type="ECO:0000256" key="1">
    <source>
        <dbReference type="ARBA" id="ARBA00000135"/>
    </source>
</evidence>
<keyword evidence="5 8" id="KW-0645">Protease</keyword>
<dbReference type="GO" id="GO:0070006">
    <property type="term" value="F:metalloaminopeptidase activity"/>
    <property type="evidence" value="ECO:0007669"/>
    <property type="project" value="InterPro"/>
</dbReference>
<feature type="binding site" evidence="8">
    <location>
        <position position="285"/>
    </location>
    <ligand>
        <name>Mn(2+)</name>
        <dbReference type="ChEBI" id="CHEBI:29035"/>
        <label>2</label>
    </ligand>
</feature>
<dbReference type="PROSITE" id="PS00631">
    <property type="entry name" value="CYTOSOL_AP"/>
    <property type="match status" value="1"/>
</dbReference>
<comment type="subcellular location">
    <subcellularLocation>
        <location evidence="8">Cytoplasm</location>
    </subcellularLocation>
</comment>
<dbReference type="SUPFAM" id="SSF53187">
    <property type="entry name" value="Zn-dependent exopeptidases"/>
    <property type="match status" value="1"/>
</dbReference>
<feature type="binding site" evidence="8">
    <location>
        <position position="285"/>
    </location>
    <ligand>
        <name>Mn(2+)</name>
        <dbReference type="ChEBI" id="CHEBI:29035"/>
        <label>1</label>
    </ligand>
</feature>
<evidence type="ECO:0000313" key="10">
    <source>
        <dbReference type="EMBL" id="MYC94448.1"/>
    </source>
</evidence>
<evidence type="ECO:0000256" key="3">
    <source>
        <dbReference type="ARBA" id="ARBA00009528"/>
    </source>
</evidence>
<keyword evidence="6 8" id="KW-0378">Hydrolase</keyword>
<feature type="binding site" evidence="8">
    <location>
        <position position="280"/>
    </location>
    <ligand>
        <name>Mn(2+)</name>
        <dbReference type="ChEBI" id="CHEBI:29035"/>
        <label>2</label>
    </ligand>
</feature>
<comment type="caution">
    <text evidence="10">The sequence shown here is derived from an EMBL/GenBank/DDBJ whole genome shotgun (WGS) entry which is preliminary data.</text>
</comment>
<evidence type="ECO:0000259" key="9">
    <source>
        <dbReference type="PROSITE" id="PS00631"/>
    </source>
</evidence>
<gene>
    <name evidence="8" type="primary">pepA</name>
    <name evidence="10" type="ORF">F4X14_05705</name>
</gene>
<dbReference type="InterPro" id="IPR011356">
    <property type="entry name" value="Leucine_aapep/pepB"/>
</dbReference>
<dbReference type="Gene3D" id="3.40.630.10">
    <property type="entry name" value="Zn peptidases"/>
    <property type="match status" value="1"/>
</dbReference>
<reference evidence="10" key="1">
    <citation type="submission" date="2019-09" db="EMBL/GenBank/DDBJ databases">
        <title>Characterisation of the sponge microbiome using genome-centric metagenomics.</title>
        <authorList>
            <person name="Engelberts J.P."/>
            <person name="Robbins S.J."/>
            <person name="De Goeij J.M."/>
            <person name="Aranda M."/>
            <person name="Bell S.C."/>
            <person name="Webster N.S."/>
        </authorList>
    </citation>
    <scope>NUCLEOTIDE SEQUENCE</scope>
    <source>
        <strain evidence="10">SB0661_bin_32</strain>
    </source>
</reference>
<evidence type="ECO:0000256" key="2">
    <source>
        <dbReference type="ARBA" id="ARBA00000967"/>
    </source>
</evidence>
<feature type="active site" evidence="8">
    <location>
        <position position="292"/>
    </location>
</feature>
<evidence type="ECO:0000256" key="6">
    <source>
        <dbReference type="ARBA" id="ARBA00022801"/>
    </source>
</evidence>
<dbReference type="InterPro" id="IPR043472">
    <property type="entry name" value="Macro_dom-like"/>
</dbReference>
<dbReference type="CDD" id="cd00433">
    <property type="entry name" value="Peptidase_M17"/>
    <property type="match status" value="1"/>
</dbReference>
<dbReference type="GO" id="GO:0030145">
    <property type="term" value="F:manganese ion binding"/>
    <property type="evidence" value="ECO:0007669"/>
    <property type="project" value="UniProtKB-UniRule"/>
</dbReference>
<dbReference type="InterPro" id="IPR008283">
    <property type="entry name" value="Peptidase_M17_N"/>
</dbReference>
<comment type="similarity">
    <text evidence="3 8">Belongs to the peptidase M17 family.</text>
</comment>
<dbReference type="EC" id="3.4.11.1" evidence="8"/>
<comment type="catalytic activity">
    <reaction evidence="1 8">
        <text>Release of an N-terminal amino acid, Xaa-|-Yaa-, in which Xaa is preferably Leu, but may be other amino acids including Pro although not Arg or Lys, and Yaa may be Pro. Amino acid amides and methyl esters are also readily hydrolyzed, but rates on arylamides are exceedingly low.</text>
        <dbReference type="EC" id="3.4.11.1"/>
    </reaction>
</comment>
<keyword evidence="8" id="KW-0464">Manganese</keyword>
<evidence type="ECO:0000256" key="7">
    <source>
        <dbReference type="ARBA" id="ARBA00049972"/>
    </source>
</evidence>
<dbReference type="PANTHER" id="PTHR11963">
    <property type="entry name" value="LEUCINE AMINOPEPTIDASE-RELATED"/>
    <property type="match status" value="1"/>
</dbReference>
<dbReference type="SUPFAM" id="SSF52949">
    <property type="entry name" value="Macro domain-like"/>
    <property type="match status" value="1"/>
</dbReference>
<keyword evidence="8" id="KW-0479">Metal-binding</keyword>
<protein>
    <recommendedName>
        <fullName evidence="8">Probable cytosol aminopeptidase</fullName>
        <ecNumber evidence="8">3.4.11.1</ecNumber>
    </recommendedName>
    <alternativeName>
        <fullName evidence="8">Leucine aminopeptidase</fullName>
        <shortName evidence="8">LAP</shortName>
        <ecNumber evidence="8">3.4.11.10</ecNumber>
    </alternativeName>
    <alternativeName>
        <fullName evidence="8">Leucyl aminopeptidase</fullName>
    </alternativeName>
</protein>
<feature type="binding site" evidence="8">
    <location>
        <position position="303"/>
    </location>
    <ligand>
        <name>Mn(2+)</name>
        <dbReference type="ChEBI" id="CHEBI:29035"/>
        <label>2</label>
    </ligand>
</feature>
<feature type="active site" evidence="8">
    <location>
        <position position="366"/>
    </location>
</feature>
<sequence length="515" mass="53074">MELRVEQGNIAESDVDLIVINLFAGVTAPGGATGAIDRALNGAISRLIAQGDFSGEAETTALLYARANGGAAGDEEADEGGLSAPRVLIVGLGGSERFGLGQIRRVAAVAAQAAARLKGVRTMATIVHGAGIAGHDADAAAQEVALGTLLASYQPRRYGRKEEDAGLASCTVVEYSAAKLEDVERGVARGEAIGRAVCSARDLVNEPANLLTPAEMAARAQAMAAGVGLKCTVLDEAAMKEEGMGILLAVSRGSANPARFVILEHAPEGDTEAPLIFVGKGITFDTGGISLKRTGGMWAMKDDMGGAAAVLGAMEAIGRLGVPRRVIGIAPCVENMPDGEAFRPGDIVTGMTGKTAEIISTDAEGRLILADALAYAARFDPVAVVDLATLTGAIGTALGMHIRAGLFSNDSSLEEKLMAAADHCGEGLWPFPMDAAYEKPIKSDMAEVKNSAGRAGVSSSAKFIEHFTEGYPWAHLDIANMVLADSRINAETPKGATGYGVRLLVELAERYAAAS</sequence>
<dbReference type="InterPro" id="IPR023042">
    <property type="entry name" value="Peptidase_M17_leu_NH2_pept"/>
</dbReference>
<feature type="binding site" evidence="8">
    <location>
        <position position="364"/>
    </location>
    <ligand>
        <name>Mn(2+)</name>
        <dbReference type="ChEBI" id="CHEBI:29035"/>
        <label>2</label>
    </ligand>
</feature>
<dbReference type="GO" id="GO:0006508">
    <property type="term" value="P:proteolysis"/>
    <property type="evidence" value="ECO:0007669"/>
    <property type="project" value="UniProtKB-KW"/>
</dbReference>
<dbReference type="EC" id="3.4.11.10" evidence="8"/>
<evidence type="ECO:0000256" key="8">
    <source>
        <dbReference type="HAMAP-Rule" id="MF_00181"/>
    </source>
</evidence>
<dbReference type="EMBL" id="VXMH01000026">
    <property type="protein sequence ID" value="MYC94448.1"/>
    <property type="molecule type" value="Genomic_DNA"/>
</dbReference>
<evidence type="ECO:0000256" key="4">
    <source>
        <dbReference type="ARBA" id="ARBA00022438"/>
    </source>
</evidence>